<dbReference type="PANTHER" id="PTHR43176:SF3">
    <property type="entry name" value="3-HYDROXYISOBUTYRYL-COA HYDROLASE, MITOCHONDRIAL"/>
    <property type="match status" value="1"/>
</dbReference>
<dbReference type="OrthoDB" id="9790967at2"/>
<sequence>MTNSLVAEPEILFEKRGRAGIITLNRPKALNALSGTMVSLMHPQMVAWASDDSVELVIIRAAGEKAFSAGGDIRELHEWGIAKDPAMRVFYREEYILNTYIKEYPKPYVALIEGIMMGGGAGVAVHGSHRVVGERLMFAMPETGIGFFPDVGGTYFLPRMPGKVGTWLALTTARLGQSDALWGGIATHAVASADMDAVLDALCADGNPDKTLARFATTPQAGPTQAVLDVINRCFAADTVEEILARLDAETGDHAEWAQKQAAMMRAKSPTSLKIALRQMQDGAKADFEECMRIEYRIVTRIADGTDFYEGVRAVIIDKDNAPKWQPATLEAVSDADVDAYFAPLPDELDLSNPAQF</sequence>
<dbReference type="CDD" id="cd06558">
    <property type="entry name" value="crotonase-like"/>
    <property type="match status" value="1"/>
</dbReference>
<gene>
    <name evidence="5" type="ORF">SAMN03080618_00213</name>
</gene>
<protein>
    <recommendedName>
        <fullName evidence="2">3-hydroxyisobutyryl-CoA hydrolase</fullName>
        <ecNumber evidence="2">3.1.2.4</ecNumber>
    </recommendedName>
</protein>
<dbReference type="InterPro" id="IPR045004">
    <property type="entry name" value="ECH_dom"/>
</dbReference>
<evidence type="ECO:0000313" key="6">
    <source>
        <dbReference type="Proteomes" id="UP000242763"/>
    </source>
</evidence>
<dbReference type="Proteomes" id="UP000242763">
    <property type="component" value="Unassembled WGS sequence"/>
</dbReference>
<dbReference type="GO" id="GO:0003860">
    <property type="term" value="F:3-hydroxyisobutyryl-CoA hydrolase activity"/>
    <property type="evidence" value="ECO:0007669"/>
    <property type="project" value="UniProtKB-EC"/>
</dbReference>
<comment type="catalytic activity">
    <reaction evidence="1">
        <text>3-hydroxy-2-methylpropanoyl-CoA + H2O = 3-hydroxy-2-methylpropanoate + CoA + H(+)</text>
        <dbReference type="Rhea" id="RHEA:20888"/>
        <dbReference type="ChEBI" id="CHEBI:11805"/>
        <dbReference type="ChEBI" id="CHEBI:15377"/>
        <dbReference type="ChEBI" id="CHEBI:15378"/>
        <dbReference type="ChEBI" id="CHEBI:57287"/>
        <dbReference type="ChEBI" id="CHEBI:57340"/>
        <dbReference type="EC" id="3.1.2.4"/>
    </reaction>
</comment>
<dbReference type="EMBL" id="FORF01000001">
    <property type="protein sequence ID" value="SFI35623.1"/>
    <property type="molecule type" value="Genomic_DNA"/>
</dbReference>
<dbReference type="InterPro" id="IPR029045">
    <property type="entry name" value="ClpP/crotonase-like_dom_sf"/>
</dbReference>
<name>A0A1I3HJ18_9HYPH</name>
<proteinExistence type="predicted"/>
<dbReference type="Gene3D" id="3.90.226.10">
    <property type="entry name" value="2-enoyl-CoA Hydratase, Chain A, domain 1"/>
    <property type="match status" value="1"/>
</dbReference>
<dbReference type="GO" id="GO:0006574">
    <property type="term" value="P:L-valine catabolic process"/>
    <property type="evidence" value="ECO:0007669"/>
    <property type="project" value="TreeGrafter"/>
</dbReference>
<keyword evidence="3" id="KW-0378">Hydrolase</keyword>
<evidence type="ECO:0000256" key="2">
    <source>
        <dbReference type="ARBA" id="ARBA00011915"/>
    </source>
</evidence>
<evidence type="ECO:0000259" key="4">
    <source>
        <dbReference type="Pfam" id="PF16113"/>
    </source>
</evidence>
<feature type="domain" description="Enoyl-CoA hydratase/isomerase" evidence="4">
    <location>
        <begin position="20"/>
        <end position="342"/>
    </location>
</feature>
<organism evidence="5 6">
    <name type="scientific">Aquamicrobium aerolatum DSM 21857</name>
    <dbReference type="NCBI Taxonomy" id="1121003"/>
    <lineage>
        <taxon>Bacteria</taxon>
        <taxon>Pseudomonadati</taxon>
        <taxon>Pseudomonadota</taxon>
        <taxon>Alphaproteobacteria</taxon>
        <taxon>Hyphomicrobiales</taxon>
        <taxon>Phyllobacteriaceae</taxon>
        <taxon>Aerobium</taxon>
    </lineage>
</organism>
<evidence type="ECO:0000313" key="5">
    <source>
        <dbReference type="EMBL" id="SFI35623.1"/>
    </source>
</evidence>
<dbReference type="STRING" id="1121003.SAMN03080618_00213"/>
<keyword evidence="6" id="KW-1185">Reference proteome</keyword>
<dbReference type="NCBIfam" id="NF004127">
    <property type="entry name" value="PRK05617.1"/>
    <property type="match status" value="1"/>
</dbReference>
<dbReference type="PANTHER" id="PTHR43176">
    <property type="entry name" value="3-HYDROXYISOBUTYRYL-COA HYDROLASE-RELATED"/>
    <property type="match status" value="1"/>
</dbReference>
<reference evidence="6" key="1">
    <citation type="submission" date="2016-10" db="EMBL/GenBank/DDBJ databases">
        <authorList>
            <person name="Varghese N."/>
            <person name="Submissions S."/>
        </authorList>
    </citation>
    <scope>NUCLEOTIDE SEQUENCE [LARGE SCALE GENOMIC DNA]</scope>
    <source>
        <strain evidence="6">DSM 21857</strain>
    </source>
</reference>
<evidence type="ECO:0000256" key="1">
    <source>
        <dbReference type="ARBA" id="ARBA00001709"/>
    </source>
</evidence>
<dbReference type="RefSeq" id="WP_091517620.1">
    <property type="nucleotide sequence ID" value="NZ_FORF01000001.1"/>
</dbReference>
<dbReference type="InterPro" id="IPR032259">
    <property type="entry name" value="HIBYL-CoA-H"/>
</dbReference>
<dbReference type="FunFam" id="3.90.226.10:FF:000026">
    <property type="entry name" value="3-hydroxyisobutyryl-CoA hydrolase, mitochondrial"/>
    <property type="match status" value="1"/>
</dbReference>
<evidence type="ECO:0000256" key="3">
    <source>
        <dbReference type="ARBA" id="ARBA00022801"/>
    </source>
</evidence>
<dbReference type="AlphaFoldDB" id="A0A1I3HJ18"/>
<dbReference type="SUPFAM" id="SSF52096">
    <property type="entry name" value="ClpP/crotonase"/>
    <property type="match status" value="1"/>
</dbReference>
<dbReference type="EC" id="3.1.2.4" evidence="2"/>
<dbReference type="Pfam" id="PF16113">
    <property type="entry name" value="ECH_2"/>
    <property type="match status" value="1"/>
</dbReference>
<accession>A0A1I3HJ18</accession>